<dbReference type="SUPFAM" id="SSF103473">
    <property type="entry name" value="MFS general substrate transporter"/>
    <property type="match status" value="1"/>
</dbReference>
<feature type="transmembrane region" description="Helical" evidence="6">
    <location>
        <begin position="230"/>
        <end position="254"/>
    </location>
</feature>
<sequence>MKLGLKPDSVVRNRSFALLWSSQSLSLVGTQITLVALPLTAVVVLNATPMQAGVLGFLERLPYLLFAPLIGVLVDRGRRRPLLIGSDAFRALLLGSIPVSYGLGFLSIGQLFVVAFVIGMMTVVFDVSYQAFLPGLVGRGHLVEANGRLQISESLAQVAGPGLAGLLIGVLRPPVVVAIDAISYLVSALSLLGVKRDERPAPPPSGTALSIRASLREGLDMVLRHPVLRWAMIAGAVGNFFFDALTAVFFLFLIRDVGTGAGGVSLIISVGSVGALCGAFCLGPVTRFLGTGRSLLVSTALPGVGVLGLATVHGGGIGLVTAAAANFVVLFAVPIYNVTIISLRQAVTPDHLLGRVVATVRMISWGALALGSLAGGALGGRIGLRETVLVAGVGLFVPTVILWFSPVRHMRSVQELSDDDPTASPQAARSE</sequence>
<dbReference type="InterPro" id="IPR036259">
    <property type="entry name" value="MFS_trans_sf"/>
</dbReference>
<dbReference type="PANTHER" id="PTHR23513:SF6">
    <property type="entry name" value="MAJOR FACILITATOR SUPERFAMILY ASSOCIATED DOMAIN-CONTAINING PROTEIN"/>
    <property type="match status" value="1"/>
</dbReference>
<dbReference type="Proteomes" id="UP001595698">
    <property type="component" value="Unassembled WGS sequence"/>
</dbReference>
<keyword evidence="5 6" id="KW-0472">Membrane</keyword>
<evidence type="ECO:0000256" key="2">
    <source>
        <dbReference type="ARBA" id="ARBA00022475"/>
    </source>
</evidence>
<feature type="transmembrane region" description="Helical" evidence="6">
    <location>
        <begin position="61"/>
        <end position="78"/>
    </location>
</feature>
<name>A0ABV8FDF6_9ACTN</name>
<dbReference type="InterPro" id="IPR011701">
    <property type="entry name" value="MFS"/>
</dbReference>
<feature type="transmembrane region" description="Helical" evidence="6">
    <location>
        <begin position="260"/>
        <end position="282"/>
    </location>
</feature>
<dbReference type="RefSeq" id="WP_386197109.1">
    <property type="nucleotide sequence ID" value="NZ_JBHSBC010000066.1"/>
</dbReference>
<evidence type="ECO:0000256" key="5">
    <source>
        <dbReference type="ARBA" id="ARBA00023136"/>
    </source>
</evidence>
<keyword evidence="3 6" id="KW-0812">Transmembrane</keyword>
<comment type="subcellular location">
    <subcellularLocation>
        <location evidence="1">Cell membrane</location>
        <topology evidence="1">Multi-pass membrane protein</topology>
    </subcellularLocation>
</comment>
<comment type="caution">
    <text evidence="7">The sequence shown here is derived from an EMBL/GenBank/DDBJ whole genome shotgun (WGS) entry which is preliminary data.</text>
</comment>
<evidence type="ECO:0000256" key="1">
    <source>
        <dbReference type="ARBA" id="ARBA00004651"/>
    </source>
</evidence>
<evidence type="ECO:0000313" key="8">
    <source>
        <dbReference type="Proteomes" id="UP001595698"/>
    </source>
</evidence>
<dbReference type="PANTHER" id="PTHR23513">
    <property type="entry name" value="INTEGRAL MEMBRANE EFFLUX PROTEIN-RELATED"/>
    <property type="match status" value="1"/>
</dbReference>
<dbReference type="Gene3D" id="1.20.1250.20">
    <property type="entry name" value="MFS general substrate transporter like domains"/>
    <property type="match status" value="1"/>
</dbReference>
<keyword evidence="8" id="KW-1185">Reference proteome</keyword>
<feature type="transmembrane region" description="Helical" evidence="6">
    <location>
        <begin position="99"/>
        <end position="125"/>
    </location>
</feature>
<dbReference type="CDD" id="cd06173">
    <property type="entry name" value="MFS_MefA_like"/>
    <property type="match status" value="1"/>
</dbReference>
<accession>A0ABV8FDF6</accession>
<feature type="transmembrane region" description="Helical" evidence="6">
    <location>
        <begin position="175"/>
        <end position="194"/>
    </location>
</feature>
<protein>
    <submittedName>
        <fullName evidence="7">MFS transporter</fullName>
    </submittedName>
</protein>
<evidence type="ECO:0000256" key="6">
    <source>
        <dbReference type="SAM" id="Phobius"/>
    </source>
</evidence>
<proteinExistence type="predicted"/>
<reference evidence="8" key="1">
    <citation type="journal article" date="2019" name="Int. J. Syst. Evol. Microbiol.">
        <title>The Global Catalogue of Microorganisms (GCM) 10K type strain sequencing project: providing services to taxonomists for standard genome sequencing and annotation.</title>
        <authorList>
            <consortium name="The Broad Institute Genomics Platform"/>
            <consortium name="The Broad Institute Genome Sequencing Center for Infectious Disease"/>
            <person name="Wu L."/>
            <person name="Ma J."/>
        </authorList>
    </citation>
    <scope>NUCLEOTIDE SEQUENCE [LARGE SCALE GENOMIC DNA]</scope>
    <source>
        <strain evidence="8">TBRC 7912</strain>
    </source>
</reference>
<organism evidence="7 8">
    <name type="scientific">Streptosporangium jomthongense</name>
    <dbReference type="NCBI Taxonomy" id="1193683"/>
    <lineage>
        <taxon>Bacteria</taxon>
        <taxon>Bacillati</taxon>
        <taxon>Actinomycetota</taxon>
        <taxon>Actinomycetes</taxon>
        <taxon>Streptosporangiales</taxon>
        <taxon>Streptosporangiaceae</taxon>
        <taxon>Streptosporangium</taxon>
    </lineage>
</organism>
<feature type="transmembrane region" description="Helical" evidence="6">
    <location>
        <begin position="294"/>
        <end position="313"/>
    </location>
</feature>
<gene>
    <name evidence="7" type="ORF">ACFOYY_41975</name>
</gene>
<evidence type="ECO:0000256" key="3">
    <source>
        <dbReference type="ARBA" id="ARBA00022692"/>
    </source>
</evidence>
<evidence type="ECO:0000313" key="7">
    <source>
        <dbReference type="EMBL" id="MFC3986757.1"/>
    </source>
</evidence>
<feature type="transmembrane region" description="Helical" evidence="6">
    <location>
        <begin position="352"/>
        <end position="375"/>
    </location>
</feature>
<feature type="transmembrane region" description="Helical" evidence="6">
    <location>
        <begin position="387"/>
        <end position="404"/>
    </location>
</feature>
<dbReference type="Pfam" id="PF07690">
    <property type="entry name" value="MFS_1"/>
    <property type="match status" value="1"/>
</dbReference>
<evidence type="ECO:0000256" key="4">
    <source>
        <dbReference type="ARBA" id="ARBA00022989"/>
    </source>
</evidence>
<dbReference type="EMBL" id="JBHSBC010000066">
    <property type="protein sequence ID" value="MFC3986757.1"/>
    <property type="molecule type" value="Genomic_DNA"/>
</dbReference>
<feature type="transmembrane region" description="Helical" evidence="6">
    <location>
        <begin position="319"/>
        <end position="340"/>
    </location>
</feature>
<keyword evidence="4 6" id="KW-1133">Transmembrane helix</keyword>
<feature type="transmembrane region" description="Helical" evidence="6">
    <location>
        <begin position="16"/>
        <end position="41"/>
    </location>
</feature>
<keyword evidence="2" id="KW-1003">Cell membrane</keyword>